<dbReference type="Gene3D" id="1.20.1250.20">
    <property type="entry name" value="MFS general substrate transporter like domains"/>
    <property type="match status" value="2"/>
</dbReference>
<dbReference type="SUPFAM" id="SSF103473">
    <property type="entry name" value="MFS general substrate transporter"/>
    <property type="match status" value="1"/>
</dbReference>
<feature type="transmembrane region" description="Helical" evidence="5">
    <location>
        <begin position="357"/>
        <end position="381"/>
    </location>
</feature>
<evidence type="ECO:0000256" key="2">
    <source>
        <dbReference type="ARBA" id="ARBA00022692"/>
    </source>
</evidence>
<feature type="transmembrane region" description="Helical" evidence="5">
    <location>
        <begin position="211"/>
        <end position="233"/>
    </location>
</feature>
<keyword evidence="4 5" id="KW-0472">Membrane</keyword>
<protein>
    <submittedName>
        <fullName evidence="7">Glucose and galactose transporter</fullName>
    </submittedName>
</protein>
<dbReference type="InterPro" id="IPR011701">
    <property type="entry name" value="MFS"/>
</dbReference>
<feature type="transmembrane region" description="Helical" evidence="5">
    <location>
        <begin position="393"/>
        <end position="417"/>
    </location>
</feature>
<dbReference type="PANTHER" id="PTHR23514">
    <property type="entry name" value="BYPASS OF STOP CODON PROTEIN 6"/>
    <property type="match status" value="1"/>
</dbReference>
<dbReference type="Proteomes" id="UP001629113">
    <property type="component" value="Unassembled WGS sequence"/>
</dbReference>
<evidence type="ECO:0000256" key="1">
    <source>
        <dbReference type="ARBA" id="ARBA00004141"/>
    </source>
</evidence>
<evidence type="ECO:0000313" key="8">
    <source>
        <dbReference type="Proteomes" id="UP001629113"/>
    </source>
</evidence>
<evidence type="ECO:0000256" key="5">
    <source>
        <dbReference type="SAM" id="Phobius"/>
    </source>
</evidence>
<keyword evidence="2 5" id="KW-0812">Transmembrane</keyword>
<proteinExistence type="predicted"/>
<sequence>MAQAVEQPRFKNGPPHRGDEEIVMSKLQDTADRRASDKNGTSAEVTVDAPAPITSRVALKLSSACFAFCVAGITDGSFGALVPYILDGYEIGTGSVAIIYASSFAGWVVAALTGGYVRAYTGAGGSLVLGAAIQLLAQMLRVWTPPFGLFCFTFFLVAIGQAYQDSQSNTFVSTVKSAHRWLGLIHASYSIGLLIAPFVTTSIAVSEPSRWPLAFCFPLGLGVANLILVTWAFRDEMAFSKPVATEDETTRRGDQVWRETKETLKKKVVWLLSMFYFFYLGATFTAGGWIVEYLVTIRNVKLSKAGYVPSAFYGGTVVGRLLLPEPTYRFGEKRMLLLYALLCCALELVFWRVDNLIANTIVVAGMGFFLGPNFATGISVATKLIPKEIHASALGFIFVVAQAGAAMFPALTGLIAVQAGVGTLQPVLVGLLAAMALSWLLVPKVDKKAE</sequence>
<evidence type="ECO:0000259" key="6">
    <source>
        <dbReference type="PROSITE" id="PS50850"/>
    </source>
</evidence>
<dbReference type="PROSITE" id="PS50850">
    <property type="entry name" value="MFS"/>
    <property type="match status" value="1"/>
</dbReference>
<gene>
    <name evidence="7" type="ORF">PVAG01_01442</name>
</gene>
<feature type="transmembrane region" description="Helical" evidence="5">
    <location>
        <begin position="335"/>
        <end position="351"/>
    </location>
</feature>
<evidence type="ECO:0000256" key="4">
    <source>
        <dbReference type="ARBA" id="ARBA00023136"/>
    </source>
</evidence>
<accession>A0ABR4PX39</accession>
<dbReference type="InterPro" id="IPR051788">
    <property type="entry name" value="MFS_Transporter"/>
</dbReference>
<dbReference type="InterPro" id="IPR036259">
    <property type="entry name" value="MFS_trans_sf"/>
</dbReference>
<organism evidence="7 8">
    <name type="scientific">Phlyctema vagabunda</name>
    <dbReference type="NCBI Taxonomy" id="108571"/>
    <lineage>
        <taxon>Eukaryota</taxon>
        <taxon>Fungi</taxon>
        <taxon>Dikarya</taxon>
        <taxon>Ascomycota</taxon>
        <taxon>Pezizomycotina</taxon>
        <taxon>Leotiomycetes</taxon>
        <taxon>Helotiales</taxon>
        <taxon>Dermateaceae</taxon>
        <taxon>Phlyctema</taxon>
    </lineage>
</organism>
<feature type="transmembrane region" description="Helical" evidence="5">
    <location>
        <begin position="268"/>
        <end position="291"/>
    </location>
</feature>
<evidence type="ECO:0000313" key="7">
    <source>
        <dbReference type="EMBL" id="KAL3427933.1"/>
    </source>
</evidence>
<name>A0ABR4PX39_9HELO</name>
<dbReference type="InterPro" id="IPR020846">
    <property type="entry name" value="MFS_dom"/>
</dbReference>
<comment type="subcellular location">
    <subcellularLocation>
        <location evidence="1">Membrane</location>
        <topology evidence="1">Multi-pass membrane protein</topology>
    </subcellularLocation>
</comment>
<evidence type="ECO:0000256" key="3">
    <source>
        <dbReference type="ARBA" id="ARBA00022989"/>
    </source>
</evidence>
<feature type="domain" description="Major facilitator superfamily (MFS) profile" evidence="6">
    <location>
        <begin position="60"/>
        <end position="446"/>
    </location>
</feature>
<feature type="transmembrane region" description="Helical" evidence="5">
    <location>
        <begin position="306"/>
        <end position="323"/>
    </location>
</feature>
<feature type="transmembrane region" description="Helical" evidence="5">
    <location>
        <begin position="64"/>
        <end position="85"/>
    </location>
</feature>
<keyword evidence="8" id="KW-1185">Reference proteome</keyword>
<dbReference type="Pfam" id="PF07690">
    <property type="entry name" value="MFS_1"/>
    <property type="match status" value="1"/>
</dbReference>
<feature type="transmembrane region" description="Helical" evidence="5">
    <location>
        <begin position="91"/>
        <end position="112"/>
    </location>
</feature>
<feature type="transmembrane region" description="Helical" evidence="5">
    <location>
        <begin position="184"/>
        <end position="205"/>
    </location>
</feature>
<feature type="transmembrane region" description="Helical" evidence="5">
    <location>
        <begin position="119"/>
        <end position="137"/>
    </location>
</feature>
<dbReference type="PANTHER" id="PTHR23514:SF16">
    <property type="entry name" value="TRANSPORTER, PUTATIVE (AFU_ORTHOLOGUE AFUA_2G17270)-RELATED"/>
    <property type="match status" value="1"/>
</dbReference>
<dbReference type="EMBL" id="JBFCZG010000001">
    <property type="protein sequence ID" value="KAL3427933.1"/>
    <property type="molecule type" value="Genomic_DNA"/>
</dbReference>
<feature type="transmembrane region" description="Helical" evidence="5">
    <location>
        <begin position="143"/>
        <end position="163"/>
    </location>
</feature>
<comment type="caution">
    <text evidence="7">The sequence shown here is derived from an EMBL/GenBank/DDBJ whole genome shotgun (WGS) entry which is preliminary data.</text>
</comment>
<reference evidence="7 8" key="1">
    <citation type="submission" date="2024-06" db="EMBL/GenBank/DDBJ databases">
        <title>Complete genome of Phlyctema vagabunda strain 19-DSS-EL-015.</title>
        <authorList>
            <person name="Fiorenzani C."/>
        </authorList>
    </citation>
    <scope>NUCLEOTIDE SEQUENCE [LARGE SCALE GENOMIC DNA]</scope>
    <source>
        <strain evidence="7 8">19-DSS-EL-015</strain>
    </source>
</reference>
<keyword evidence="3 5" id="KW-1133">Transmembrane helix</keyword>
<feature type="transmembrane region" description="Helical" evidence="5">
    <location>
        <begin position="423"/>
        <end position="442"/>
    </location>
</feature>